<reference evidence="17 18" key="1">
    <citation type="journal article" date="2019" name="Front. Microbiol.">
        <title>Thermoanaerosceptrum fracticalcis gen. nov. sp. nov., a Novel Fumarate-Fermenting Microorganism From a Deep Fractured Carbonate Aquifer of the US Great Basin.</title>
        <authorList>
            <person name="Hamilton-Brehm S.D."/>
            <person name="Stewart L.E."/>
            <person name="Zavarin M."/>
            <person name="Caldwell M."/>
            <person name="Lawson P.A."/>
            <person name="Onstott T.C."/>
            <person name="Grzymski J."/>
            <person name="Neveux I."/>
            <person name="Lollar B.S."/>
            <person name="Russell C.E."/>
            <person name="Moser D.P."/>
        </authorList>
    </citation>
    <scope>NUCLEOTIDE SEQUENCE [LARGE SCALE GENOMIC DNA]</scope>
    <source>
        <strain evidence="17 18">DRI-13</strain>
    </source>
</reference>
<keyword evidence="10" id="KW-0067">ATP-binding</keyword>
<dbReference type="InterPro" id="IPR016120">
    <property type="entry name" value="Sig_transdc_His_kin_SpoOB"/>
</dbReference>
<dbReference type="SUPFAM" id="SSF55785">
    <property type="entry name" value="PYP-like sensor domain (PAS domain)"/>
    <property type="match status" value="1"/>
</dbReference>
<organism evidence="17 18">
    <name type="scientific">Thermanaerosceptrum fracticalcis</name>
    <dbReference type="NCBI Taxonomy" id="1712410"/>
    <lineage>
        <taxon>Bacteria</taxon>
        <taxon>Bacillati</taxon>
        <taxon>Bacillota</taxon>
        <taxon>Clostridia</taxon>
        <taxon>Eubacteriales</taxon>
        <taxon>Peptococcaceae</taxon>
        <taxon>Thermanaerosceptrum</taxon>
    </lineage>
</organism>
<evidence type="ECO:0000256" key="5">
    <source>
        <dbReference type="ARBA" id="ARBA00022553"/>
    </source>
</evidence>
<dbReference type="InterPro" id="IPR003594">
    <property type="entry name" value="HATPase_dom"/>
</dbReference>
<evidence type="ECO:0000256" key="6">
    <source>
        <dbReference type="ARBA" id="ARBA00022679"/>
    </source>
</evidence>
<evidence type="ECO:0000256" key="10">
    <source>
        <dbReference type="ARBA" id="ARBA00022840"/>
    </source>
</evidence>
<dbReference type="FunFam" id="3.30.450.20:FF:000018">
    <property type="entry name" value="Sensor histidine kinase DcuS"/>
    <property type="match status" value="1"/>
</dbReference>
<comment type="catalytic activity">
    <reaction evidence="1">
        <text>ATP + protein L-histidine = ADP + protein N-phospho-L-histidine.</text>
        <dbReference type="EC" id="2.7.13.3"/>
    </reaction>
</comment>
<evidence type="ECO:0000256" key="7">
    <source>
        <dbReference type="ARBA" id="ARBA00022692"/>
    </source>
</evidence>
<feature type="transmembrane region" description="Helical" evidence="14">
    <location>
        <begin position="9"/>
        <end position="28"/>
    </location>
</feature>
<dbReference type="NCBIfam" id="TIGR00229">
    <property type="entry name" value="sensory_box"/>
    <property type="match status" value="1"/>
</dbReference>
<accession>A0A7G6E729</accession>
<dbReference type="CDD" id="cd00130">
    <property type="entry name" value="PAS"/>
    <property type="match status" value="1"/>
</dbReference>
<feature type="transmembrane region" description="Helical" evidence="14">
    <location>
        <begin position="173"/>
        <end position="189"/>
    </location>
</feature>
<evidence type="ECO:0000256" key="4">
    <source>
        <dbReference type="ARBA" id="ARBA00022475"/>
    </source>
</evidence>
<dbReference type="PRINTS" id="PR00344">
    <property type="entry name" value="BCTRLSENSOR"/>
</dbReference>
<dbReference type="SUPFAM" id="SSF55874">
    <property type="entry name" value="ATPase domain of HSP90 chaperone/DNA topoisomerase II/histidine kinase"/>
    <property type="match status" value="1"/>
</dbReference>
<dbReference type="InterPro" id="IPR000014">
    <property type="entry name" value="PAS"/>
</dbReference>
<name>A0A7G6E729_THEFR</name>
<dbReference type="PANTHER" id="PTHR43547:SF10">
    <property type="entry name" value="SENSOR HISTIDINE KINASE DCUS"/>
    <property type="match status" value="1"/>
</dbReference>
<dbReference type="InterPro" id="IPR035965">
    <property type="entry name" value="PAS-like_dom_sf"/>
</dbReference>
<keyword evidence="4" id="KW-1003">Cell membrane</keyword>
<dbReference type="OrthoDB" id="9792686at2"/>
<keyword evidence="8" id="KW-0547">Nucleotide-binding</keyword>
<evidence type="ECO:0000259" key="16">
    <source>
        <dbReference type="PROSITE" id="PS50112"/>
    </source>
</evidence>
<dbReference type="GO" id="GO:0000155">
    <property type="term" value="F:phosphorelay sensor kinase activity"/>
    <property type="evidence" value="ECO:0007669"/>
    <property type="project" value="InterPro"/>
</dbReference>
<keyword evidence="12" id="KW-0902">Two-component regulatory system</keyword>
<dbReference type="InterPro" id="IPR036890">
    <property type="entry name" value="HATPase_C_sf"/>
</dbReference>
<keyword evidence="6 17" id="KW-0808">Transferase</keyword>
<dbReference type="Pfam" id="PF17203">
    <property type="entry name" value="sCache_3_2"/>
    <property type="match status" value="1"/>
</dbReference>
<dbReference type="PROSITE" id="PS50112">
    <property type="entry name" value="PAS"/>
    <property type="match status" value="1"/>
</dbReference>
<evidence type="ECO:0000256" key="12">
    <source>
        <dbReference type="ARBA" id="ARBA00023012"/>
    </source>
</evidence>
<evidence type="ECO:0000259" key="15">
    <source>
        <dbReference type="PROSITE" id="PS50109"/>
    </source>
</evidence>
<feature type="domain" description="PAS" evidence="16">
    <location>
        <begin position="214"/>
        <end position="247"/>
    </location>
</feature>
<dbReference type="FunFam" id="1.10.287.130:FF:000011">
    <property type="entry name" value="Sensor histidine kinase DcuS"/>
    <property type="match status" value="1"/>
</dbReference>
<keyword evidence="7 14" id="KW-0812">Transmembrane</keyword>
<evidence type="ECO:0000256" key="3">
    <source>
        <dbReference type="ARBA" id="ARBA00012438"/>
    </source>
</evidence>
<dbReference type="InterPro" id="IPR033463">
    <property type="entry name" value="sCache_3"/>
</dbReference>
<dbReference type="SMART" id="SM00387">
    <property type="entry name" value="HATPase_c"/>
    <property type="match status" value="1"/>
</dbReference>
<keyword evidence="9 17" id="KW-0418">Kinase</keyword>
<gene>
    <name evidence="17" type="primary">dcuS</name>
    <name evidence="17" type="ORF">BR63_17430</name>
</gene>
<evidence type="ECO:0000256" key="14">
    <source>
        <dbReference type="SAM" id="Phobius"/>
    </source>
</evidence>
<dbReference type="Pfam" id="PF02518">
    <property type="entry name" value="HATPase_c"/>
    <property type="match status" value="1"/>
</dbReference>
<dbReference type="InterPro" id="IPR004358">
    <property type="entry name" value="Sig_transdc_His_kin-like_C"/>
</dbReference>
<dbReference type="PROSITE" id="PS50109">
    <property type="entry name" value="HIS_KIN"/>
    <property type="match status" value="1"/>
</dbReference>
<dbReference type="InterPro" id="IPR029151">
    <property type="entry name" value="Sensor-like_sf"/>
</dbReference>
<dbReference type="AlphaFoldDB" id="A0A7G6E729"/>
<dbReference type="GO" id="GO:0005524">
    <property type="term" value="F:ATP binding"/>
    <property type="evidence" value="ECO:0007669"/>
    <property type="project" value="UniProtKB-KW"/>
</dbReference>
<dbReference type="RefSeq" id="WP_034421159.1">
    <property type="nucleotide sequence ID" value="NZ_CP045798.1"/>
</dbReference>
<dbReference type="InterPro" id="IPR005467">
    <property type="entry name" value="His_kinase_dom"/>
</dbReference>
<dbReference type="Gene3D" id="3.30.450.20">
    <property type="entry name" value="PAS domain"/>
    <property type="match status" value="2"/>
</dbReference>
<dbReference type="EMBL" id="CP045798">
    <property type="protein sequence ID" value="QNB47883.1"/>
    <property type="molecule type" value="Genomic_DNA"/>
</dbReference>
<evidence type="ECO:0000313" key="18">
    <source>
        <dbReference type="Proteomes" id="UP000515847"/>
    </source>
</evidence>
<evidence type="ECO:0000256" key="9">
    <source>
        <dbReference type="ARBA" id="ARBA00022777"/>
    </source>
</evidence>
<keyword evidence="13 14" id="KW-0472">Membrane</keyword>
<dbReference type="SMART" id="SM00091">
    <property type="entry name" value="PAS"/>
    <property type="match status" value="1"/>
</dbReference>
<comment type="subcellular location">
    <subcellularLocation>
        <location evidence="2">Cell membrane</location>
        <topology evidence="2">Multi-pass membrane protein</topology>
    </subcellularLocation>
</comment>
<dbReference type="GO" id="GO:0005886">
    <property type="term" value="C:plasma membrane"/>
    <property type="evidence" value="ECO:0007669"/>
    <property type="project" value="UniProtKB-SubCell"/>
</dbReference>
<dbReference type="PANTHER" id="PTHR43547">
    <property type="entry name" value="TWO-COMPONENT HISTIDINE KINASE"/>
    <property type="match status" value="1"/>
</dbReference>
<feature type="domain" description="Histidine kinase" evidence="15">
    <location>
        <begin position="329"/>
        <end position="524"/>
    </location>
</feature>
<dbReference type="Pfam" id="PF13426">
    <property type="entry name" value="PAS_9"/>
    <property type="match status" value="1"/>
</dbReference>
<dbReference type="SUPFAM" id="SSF55890">
    <property type="entry name" value="Sporulation response regulatory protein Spo0B"/>
    <property type="match status" value="1"/>
</dbReference>
<dbReference type="SUPFAM" id="SSF103190">
    <property type="entry name" value="Sensory domain-like"/>
    <property type="match status" value="1"/>
</dbReference>
<keyword evidence="11 14" id="KW-1133">Transmembrane helix</keyword>
<dbReference type="KEGG" id="tfr:BR63_17430"/>
<evidence type="ECO:0000256" key="8">
    <source>
        <dbReference type="ARBA" id="ARBA00022741"/>
    </source>
</evidence>
<sequence length="527" mass="58613">MRLRLQTKIFLLIFLVVLFSLMIAGYFITDYVSVEIESQISQLALDLARAVAEIPDIKNNVGKKDGHLIINPIAEEIRKKSKAEFIVVIDMESIRYSHPVAERIGQKFVGGDEREVFTGKEYVSRSVGTLGPSLRAFVPIYRDKRQVGAVSVGVLSNDVQKSIDFVQKKIKRALIWGLAIGFIGAVLLARNVKKAMFGLEPIEIATLVEEKQAILSSIREGIIAINKQGIITVMNDGAKKLLGLKEDVIGRPVVDIVPNTRLPEILATGKAEFDQDQLLHENRVLTNRVPIVLNNQVMGAVASFRDMTEIQKLAEELTGVKKYVDALRAQSHEFKNNIHTIAGLLQLGQYEKAIDFIMNTSEKQQDKIDILVKKVKDSLIGGLLIGKLALANELGIEFILDEESSLEHVSSKSSCIQLITVIGNLIDNAFDAVKNLEDSRRRVRVLIRDDEEKLYIEVEDWGKGIAGEINDKIYQQGFTTKGEENKGIGLTLVKHFVEEKDGNISWYNKSTGGVVFQIAIPKGRITG</sequence>
<evidence type="ECO:0000256" key="13">
    <source>
        <dbReference type="ARBA" id="ARBA00023136"/>
    </source>
</evidence>
<proteinExistence type="predicted"/>
<keyword evidence="18" id="KW-1185">Reference proteome</keyword>
<dbReference type="Pfam" id="PF14689">
    <property type="entry name" value="SPOB_a"/>
    <property type="match status" value="1"/>
</dbReference>
<evidence type="ECO:0000256" key="2">
    <source>
        <dbReference type="ARBA" id="ARBA00004651"/>
    </source>
</evidence>
<evidence type="ECO:0000313" key="17">
    <source>
        <dbReference type="EMBL" id="QNB47883.1"/>
    </source>
</evidence>
<dbReference type="InterPro" id="IPR039506">
    <property type="entry name" value="SPOB_a"/>
</dbReference>
<keyword evidence="5" id="KW-0597">Phosphoprotein</keyword>
<evidence type="ECO:0000256" key="1">
    <source>
        <dbReference type="ARBA" id="ARBA00000085"/>
    </source>
</evidence>
<dbReference type="Gene3D" id="1.10.287.130">
    <property type="match status" value="1"/>
</dbReference>
<dbReference type="Proteomes" id="UP000515847">
    <property type="component" value="Chromosome"/>
</dbReference>
<evidence type="ECO:0000256" key="11">
    <source>
        <dbReference type="ARBA" id="ARBA00022989"/>
    </source>
</evidence>
<dbReference type="Gene3D" id="3.30.565.10">
    <property type="entry name" value="Histidine kinase-like ATPase, C-terminal domain"/>
    <property type="match status" value="1"/>
</dbReference>
<protein>
    <recommendedName>
        <fullName evidence="3">histidine kinase</fullName>
        <ecNumber evidence="3">2.7.13.3</ecNumber>
    </recommendedName>
</protein>
<dbReference type="NCBIfam" id="NF008298">
    <property type="entry name" value="PRK11086.1"/>
    <property type="match status" value="1"/>
</dbReference>
<dbReference type="EC" id="2.7.13.3" evidence="3"/>